<reference evidence="1" key="1">
    <citation type="submission" date="2022-07" db="EMBL/GenBank/DDBJ databases">
        <title>Genome Sequence of Phlebia brevispora.</title>
        <authorList>
            <person name="Buettner E."/>
        </authorList>
    </citation>
    <scope>NUCLEOTIDE SEQUENCE</scope>
    <source>
        <strain evidence="1">MPL23</strain>
    </source>
</reference>
<organism evidence="1 2">
    <name type="scientific">Phlebia brevispora</name>
    <dbReference type="NCBI Taxonomy" id="194682"/>
    <lineage>
        <taxon>Eukaryota</taxon>
        <taxon>Fungi</taxon>
        <taxon>Dikarya</taxon>
        <taxon>Basidiomycota</taxon>
        <taxon>Agaricomycotina</taxon>
        <taxon>Agaricomycetes</taxon>
        <taxon>Polyporales</taxon>
        <taxon>Meruliaceae</taxon>
        <taxon>Phlebia</taxon>
    </lineage>
</organism>
<evidence type="ECO:0000313" key="1">
    <source>
        <dbReference type="EMBL" id="KAJ3541407.1"/>
    </source>
</evidence>
<dbReference type="Proteomes" id="UP001148662">
    <property type="component" value="Unassembled WGS sequence"/>
</dbReference>
<keyword evidence="2" id="KW-1185">Reference proteome</keyword>
<protein>
    <submittedName>
        <fullName evidence="1">Uncharacterized protein</fullName>
    </submittedName>
</protein>
<dbReference type="EMBL" id="JANHOG010001205">
    <property type="protein sequence ID" value="KAJ3541407.1"/>
    <property type="molecule type" value="Genomic_DNA"/>
</dbReference>
<name>A0ACC1SK05_9APHY</name>
<gene>
    <name evidence="1" type="ORF">NM688_g6087</name>
</gene>
<sequence>MSSLPLSSPFSSMTDEELLDFFCRTPTSILPAFMTADLSDFQSQTQSRTLSFPRTTRPYRTRFQTKQDKLKLELKNAPTLVSHDFDQETGESLLLPIPWPRNKRGRPVGLGSLQKYCSDHEFLERIFCFCSAEPGTSPVPVKLFVVRKKDSEHYNDPCLGCRNWEKGEGAGCGFFLNMRHFVLHHPRALQDTFNYPLKPSKQTVAKPHVESTSKPRLFHGGLKAQRIADYFPLPENSTWRMPPRLPAIQSAQPLTEHEVADNVTINPFLVDGSVVMADRLFQPPPPNMISRNVRELAPPNHADTRAMLLELLGRGVQMHDLLRLIGACNICRYIIALCVFPEHDCIRDVVERREDGSWVSMSPLASPPLGPSPAPVSPADLEHWFFNTTTPPHHPRYPTPPRIPHPFPLNHMVSSTAASSSQDSTTTVWPTSPPGFAIPLSLTPSPSTRPTSARCNDVGMRTPTSAAAATTASSSTMEASPSTVAAARTCRAESKKRAADDDSEIEVVQVQKKRCIGHIDLTDF</sequence>
<accession>A0ACC1SK05</accession>
<evidence type="ECO:0000313" key="2">
    <source>
        <dbReference type="Proteomes" id="UP001148662"/>
    </source>
</evidence>
<proteinExistence type="predicted"/>
<comment type="caution">
    <text evidence="1">The sequence shown here is derived from an EMBL/GenBank/DDBJ whole genome shotgun (WGS) entry which is preliminary data.</text>
</comment>